<dbReference type="SMART" id="SM00906">
    <property type="entry name" value="Fungal_trans"/>
    <property type="match status" value="1"/>
</dbReference>
<dbReference type="InterPro" id="IPR007219">
    <property type="entry name" value="XnlR_reg_dom"/>
</dbReference>
<evidence type="ECO:0000256" key="1">
    <source>
        <dbReference type="ARBA" id="ARBA00023242"/>
    </source>
</evidence>
<dbReference type="PANTHER" id="PTHR46910">
    <property type="entry name" value="TRANSCRIPTION FACTOR PDR1"/>
    <property type="match status" value="1"/>
</dbReference>
<proteinExistence type="predicted"/>
<feature type="compositionally biased region" description="Polar residues" evidence="2">
    <location>
        <begin position="39"/>
        <end position="52"/>
    </location>
</feature>
<dbReference type="GO" id="GO:0008270">
    <property type="term" value="F:zinc ion binding"/>
    <property type="evidence" value="ECO:0007669"/>
    <property type="project" value="InterPro"/>
</dbReference>
<evidence type="ECO:0000313" key="5">
    <source>
        <dbReference type="Proteomes" id="UP001153618"/>
    </source>
</evidence>
<dbReference type="EMBL" id="CAJVOS010000019">
    <property type="protein sequence ID" value="CAG8074244.1"/>
    <property type="molecule type" value="Genomic_DNA"/>
</dbReference>
<dbReference type="GO" id="GO:0003700">
    <property type="term" value="F:DNA-binding transcription factor activity"/>
    <property type="evidence" value="ECO:0007669"/>
    <property type="project" value="InterPro"/>
</dbReference>
<gene>
    <name evidence="4" type="ORF">POLS_LOCUS3928</name>
</gene>
<dbReference type="Pfam" id="PF04082">
    <property type="entry name" value="Fungal_trans"/>
    <property type="match status" value="1"/>
</dbReference>
<organism evidence="4 5">
    <name type="scientific">Penicillium olsonii</name>
    <dbReference type="NCBI Taxonomy" id="99116"/>
    <lineage>
        <taxon>Eukaryota</taxon>
        <taxon>Fungi</taxon>
        <taxon>Dikarya</taxon>
        <taxon>Ascomycota</taxon>
        <taxon>Pezizomycotina</taxon>
        <taxon>Eurotiomycetes</taxon>
        <taxon>Eurotiomycetidae</taxon>
        <taxon>Eurotiales</taxon>
        <taxon>Aspergillaceae</taxon>
        <taxon>Penicillium</taxon>
    </lineage>
</organism>
<feature type="region of interest" description="Disordered" evidence="2">
    <location>
        <begin position="31"/>
        <end position="61"/>
    </location>
</feature>
<dbReference type="GO" id="GO:0006351">
    <property type="term" value="P:DNA-templated transcription"/>
    <property type="evidence" value="ECO:0007669"/>
    <property type="project" value="InterPro"/>
</dbReference>
<dbReference type="Proteomes" id="UP001153618">
    <property type="component" value="Unassembled WGS sequence"/>
</dbReference>
<comment type="caution">
    <text evidence="4">The sequence shown here is derived from an EMBL/GenBank/DDBJ whole genome shotgun (WGS) entry which is preliminary data.</text>
</comment>
<sequence>MSIAITDIWASSRRDYVVSLESRLQAVEAKLNSHDRSSQHLGSQQHTSTPGSNPGVVSISDTPIDLYEGESSFTRQSLGAREAVESMANPSAPGAGSNLNIAFDSLSGLLKPVQQSGQAEEGSTRDSVQMPLCLPAELVLTLLRRFREQTPLFLSSYPINDLALLEKLCQRVYFPIRDVSAGDVAAMHGVFYWLIRELLSRNDEFCKKFDLATHFKNCKSSFEADLRSHSLFTAPSFENIIALAMGTLKAQDEADPLTGCHMISTAVRYCQMLGYHRESTFKNSKDENSSSKRRVFWTIYVFDKTMSLLLGRASYLQDFDMDVKPPAPSSDPKICPWDEAFCSMIELAGIQGDTYNKLYSPSAMKHSSSERLKDIKRLKLAIEECKRGRDKIDYSKADQPQIHELSLKTWDILYYSVLTSILRAYTSTEDGEIGHECFTAARMCLLSHLECFPGYADSGLVTVADYANWVQLYSSFTPFIVIFLHSIAATSLEDVKLLEQVVETVQKTRGVSKASERLYNICANFLSVSRGLVGAQKSCVGRYDGNRDALELTNDSQDGHYFPTDLQQDDIGLDMTRYLTYPEAQSMSALLECWDSGQPSAMDLLGMDTEYIQ</sequence>
<dbReference type="InterPro" id="IPR050987">
    <property type="entry name" value="AtrR-like"/>
</dbReference>
<dbReference type="OrthoDB" id="103819at2759"/>
<keyword evidence="5" id="KW-1185">Reference proteome</keyword>
<dbReference type="GO" id="GO:0003677">
    <property type="term" value="F:DNA binding"/>
    <property type="evidence" value="ECO:0007669"/>
    <property type="project" value="InterPro"/>
</dbReference>
<dbReference type="CDD" id="cd12148">
    <property type="entry name" value="fungal_TF_MHR"/>
    <property type="match status" value="1"/>
</dbReference>
<evidence type="ECO:0000259" key="3">
    <source>
        <dbReference type="SMART" id="SM00906"/>
    </source>
</evidence>
<evidence type="ECO:0000256" key="2">
    <source>
        <dbReference type="SAM" id="MobiDB-lite"/>
    </source>
</evidence>
<feature type="domain" description="Xylanolytic transcriptional activator regulatory" evidence="3">
    <location>
        <begin position="259"/>
        <end position="332"/>
    </location>
</feature>
<dbReference type="PANTHER" id="PTHR46910:SF5">
    <property type="entry name" value="ZN(II)2CYS6 TRANSCRIPTION FACTOR (EUROFUNG)"/>
    <property type="match status" value="1"/>
</dbReference>
<keyword evidence="1" id="KW-0539">Nucleus</keyword>
<protein>
    <recommendedName>
        <fullName evidence="3">Xylanolytic transcriptional activator regulatory domain-containing protein</fullName>
    </recommendedName>
</protein>
<dbReference type="AlphaFoldDB" id="A0A9W4HNJ6"/>
<name>A0A9W4HNJ6_PENOL</name>
<accession>A0A9W4HNJ6</accession>
<reference evidence="4" key="1">
    <citation type="submission" date="2021-07" db="EMBL/GenBank/DDBJ databases">
        <authorList>
            <person name="Branca A.L. A."/>
        </authorList>
    </citation>
    <scope>NUCLEOTIDE SEQUENCE</scope>
</reference>
<evidence type="ECO:0000313" key="4">
    <source>
        <dbReference type="EMBL" id="CAG8074244.1"/>
    </source>
</evidence>